<evidence type="ECO:0000313" key="3">
    <source>
        <dbReference type="Proteomes" id="UP001221898"/>
    </source>
</evidence>
<sequence>MVAVSPQHRSKVACVLIGVKLRTSCRAEQRHNAHAWLCCDWLLGVGLEVNSVAGVGWEEAVSQAGRQRRKTTRRQTGSQYRSPGDTIMACSSTSDVIQMQSHLFVTDRH</sequence>
<evidence type="ECO:0000256" key="1">
    <source>
        <dbReference type="SAM" id="MobiDB-lite"/>
    </source>
</evidence>
<proteinExistence type="predicted"/>
<evidence type="ECO:0000313" key="2">
    <source>
        <dbReference type="EMBL" id="KAJ8406347.1"/>
    </source>
</evidence>
<gene>
    <name evidence="2" type="ORF">AAFF_G00305780</name>
</gene>
<name>A0AAD7WR97_9TELE</name>
<comment type="caution">
    <text evidence="2">The sequence shown here is derived from an EMBL/GenBank/DDBJ whole genome shotgun (WGS) entry which is preliminary data.</text>
</comment>
<protein>
    <submittedName>
        <fullName evidence="2">Uncharacterized protein</fullName>
    </submittedName>
</protein>
<reference evidence="2" key="1">
    <citation type="journal article" date="2023" name="Science">
        <title>Genome structures resolve the early diversification of teleost fishes.</title>
        <authorList>
            <person name="Parey E."/>
            <person name="Louis A."/>
            <person name="Montfort J."/>
            <person name="Bouchez O."/>
            <person name="Roques C."/>
            <person name="Iampietro C."/>
            <person name="Lluch J."/>
            <person name="Castinel A."/>
            <person name="Donnadieu C."/>
            <person name="Desvignes T."/>
            <person name="Floi Bucao C."/>
            <person name="Jouanno E."/>
            <person name="Wen M."/>
            <person name="Mejri S."/>
            <person name="Dirks R."/>
            <person name="Jansen H."/>
            <person name="Henkel C."/>
            <person name="Chen W.J."/>
            <person name="Zahm M."/>
            <person name="Cabau C."/>
            <person name="Klopp C."/>
            <person name="Thompson A.W."/>
            <person name="Robinson-Rechavi M."/>
            <person name="Braasch I."/>
            <person name="Lecointre G."/>
            <person name="Bobe J."/>
            <person name="Postlethwait J.H."/>
            <person name="Berthelot C."/>
            <person name="Roest Crollius H."/>
            <person name="Guiguen Y."/>
        </authorList>
    </citation>
    <scope>NUCLEOTIDE SEQUENCE</scope>
    <source>
        <strain evidence="2">NC1722</strain>
    </source>
</reference>
<dbReference type="EMBL" id="JAINUG010000044">
    <property type="protein sequence ID" value="KAJ8406347.1"/>
    <property type="molecule type" value="Genomic_DNA"/>
</dbReference>
<dbReference type="Proteomes" id="UP001221898">
    <property type="component" value="Unassembled WGS sequence"/>
</dbReference>
<keyword evidence="3" id="KW-1185">Reference proteome</keyword>
<dbReference type="AlphaFoldDB" id="A0AAD7WR97"/>
<accession>A0AAD7WR97</accession>
<feature type="region of interest" description="Disordered" evidence="1">
    <location>
        <begin position="62"/>
        <end position="84"/>
    </location>
</feature>
<organism evidence="2 3">
    <name type="scientific">Aldrovandia affinis</name>
    <dbReference type="NCBI Taxonomy" id="143900"/>
    <lineage>
        <taxon>Eukaryota</taxon>
        <taxon>Metazoa</taxon>
        <taxon>Chordata</taxon>
        <taxon>Craniata</taxon>
        <taxon>Vertebrata</taxon>
        <taxon>Euteleostomi</taxon>
        <taxon>Actinopterygii</taxon>
        <taxon>Neopterygii</taxon>
        <taxon>Teleostei</taxon>
        <taxon>Notacanthiformes</taxon>
        <taxon>Halosauridae</taxon>
        <taxon>Aldrovandia</taxon>
    </lineage>
</organism>